<dbReference type="NCBIfam" id="TIGR01613">
    <property type="entry name" value="primase_Cterm"/>
    <property type="match status" value="1"/>
</dbReference>
<dbReference type="InterPro" id="IPR014015">
    <property type="entry name" value="Helicase_SF3_DNA-vir"/>
</dbReference>
<dbReference type="SUPFAM" id="SSF52540">
    <property type="entry name" value="P-loop containing nucleoside triphosphate hydrolases"/>
    <property type="match status" value="1"/>
</dbReference>
<proteinExistence type="predicted"/>
<dbReference type="SUPFAM" id="SSF57783">
    <property type="entry name" value="Zinc beta-ribbon"/>
    <property type="match status" value="1"/>
</dbReference>
<keyword evidence="2" id="KW-0378">Hydrolase</keyword>
<evidence type="ECO:0000256" key="2">
    <source>
        <dbReference type="ARBA" id="ARBA00022801"/>
    </source>
</evidence>
<protein>
    <submittedName>
        <fullName evidence="5">DNA primase</fullName>
    </submittedName>
</protein>
<dbReference type="InterPro" id="IPR014818">
    <property type="entry name" value="Phage/plasmid_primase_P4_C"/>
</dbReference>
<dbReference type="InterPro" id="IPR036977">
    <property type="entry name" value="DNA_primase_Znf_CHC2"/>
</dbReference>
<dbReference type="GO" id="GO:0016787">
    <property type="term" value="F:hydrolase activity"/>
    <property type="evidence" value="ECO:0007669"/>
    <property type="project" value="UniProtKB-KW"/>
</dbReference>
<dbReference type="PANTHER" id="PTHR35372:SF2">
    <property type="entry name" value="SF3 HELICASE DOMAIN-CONTAINING PROTEIN"/>
    <property type="match status" value="1"/>
</dbReference>
<dbReference type="Pfam" id="PF13155">
    <property type="entry name" value="Toprim_2"/>
    <property type="match status" value="1"/>
</dbReference>
<dbReference type="InterPro" id="IPR006500">
    <property type="entry name" value="Helicase_put_C_phage/plasmid"/>
</dbReference>
<dbReference type="Pfam" id="PF19263">
    <property type="entry name" value="DUF5906"/>
    <property type="match status" value="1"/>
</dbReference>
<dbReference type="EMBL" id="WAGF01000017">
    <property type="protein sequence ID" value="KAB0876480.1"/>
    <property type="molecule type" value="Genomic_DNA"/>
</dbReference>
<dbReference type="Gene3D" id="3.90.580.10">
    <property type="entry name" value="Zinc finger, CHC2-type domain"/>
    <property type="match status" value="1"/>
</dbReference>
<keyword evidence="1" id="KW-0547">Nucleotide-binding</keyword>
<evidence type="ECO:0000256" key="3">
    <source>
        <dbReference type="ARBA" id="ARBA00022840"/>
    </source>
</evidence>
<dbReference type="GO" id="GO:0003677">
    <property type="term" value="F:DNA binding"/>
    <property type="evidence" value="ECO:0007669"/>
    <property type="project" value="InterPro"/>
</dbReference>
<organism evidence="5 6">
    <name type="scientific">Cronobacter sakazakii</name>
    <name type="common">Enterobacter sakazakii</name>
    <dbReference type="NCBI Taxonomy" id="28141"/>
    <lineage>
        <taxon>Bacteria</taxon>
        <taxon>Pseudomonadati</taxon>
        <taxon>Pseudomonadota</taxon>
        <taxon>Gammaproteobacteria</taxon>
        <taxon>Enterobacterales</taxon>
        <taxon>Enterobacteriaceae</taxon>
        <taxon>Cronobacter</taxon>
    </lineage>
</organism>
<dbReference type="PROSITE" id="PS51206">
    <property type="entry name" value="SF3_HELICASE_1"/>
    <property type="match status" value="1"/>
</dbReference>
<evidence type="ECO:0000313" key="5">
    <source>
        <dbReference type="EMBL" id="KAB0876480.1"/>
    </source>
</evidence>
<dbReference type="GO" id="GO:0008270">
    <property type="term" value="F:zinc ion binding"/>
    <property type="evidence" value="ECO:0007669"/>
    <property type="project" value="InterPro"/>
</dbReference>
<evidence type="ECO:0000259" key="4">
    <source>
        <dbReference type="PROSITE" id="PS51206"/>
    </source>
</evidence>
<dbReference type="InterPro" id="IPR045455">
    <property type="entry name" value="NrS-1_pol-like_helicase"/>
</dbReference>
<dbReference type="GO" id="GO:0005524">
    <property type="term" value="F:ATP binding"/>
    <property type="evidence" value="ECO:0007669"/>
    <property type="project" value="UniProtKB-KW"/>
</dbReference>
<dbReference type="InterPro" id="IPR037068">
    <property type="entry name" value="DNA_primase_core_N_sf"/>
</dbReference>
<dbReference type="Gene3D" id="3.40.1360.10">
    <property type="match status" value="1"/>
</dbReference>
<dbReference type="SUPFAM" id="SSF56731">
    <property type="entry name" value="DNA primase core"/>
    <property type="match status" value="1"/>
</dbReference>
<dbReference type="InterPro" id="IPR051620">
    <property type="entry name" value="ORF904-like_C"/>
</dbReference>
<dbReference type="Gene3D" id="3.90.980.10">
    <property type="entry name" value="DNA primase, catalytic core, N-terminal domain"/>
    <property type="match status" value="1"/>
</dbReference>
<dbReference type="Gene3D" id="3.40.50.300">
    <property type="entry name" value="P-loop containing nucleotide triphosphate hydrolases"/>
    <property type="match status" value="1"/>
</dbReference>
<sequence length="882" mass="98434">MLTNLCISRFAACDKQIDKSIISPFPAALYKRYFTRVVSFSRSHWMVTQWPGTQLDWLCPIYSLALTMQYNFTELNALPIADVYTNVTGLGTKPCGTDCVEPEDESCPLCGHKGCFRLHTDTNQAHCYSCGDHSSVIDLVMKLCDLSSPVEAASAITKMEFEPYTSVEVVPAEPEPDTRNLERLTEINAATAEYYHRNLLGKMDALVYQTVTRGHNVKTLMATKVGYADGGLVAALRERFSDEEILETGMVRLQNSRLVDFAPAGVYAYPHFVDGKIARFTFKDPAGNFKFQQPKRYWLPGAFWYGLESLERPGAIALVEGENDRLALMEVYDGPVLASIGSVSREQVGYIESLGREVITFFDHDDAGDRYRQKFDAQHIIVPAQGGDIDSYLRGGGDVMSLLANFTPKFEVIAPLVAGACGSESFNDTGNANRMARLYGPGLRYIRETDTFIHWLDHCWVPAGVQILEYAKQTATTVLAEGQVMLASDDENIRKRGADQVAYANRLHNLSLMKAMLELLKPKVEIRTAELDSDPMLVRVKNGVIELKTQRYRENRRQDLITSVCPVEYDPKAACPAWERFIAEITCGDAELAAFLKRLVGYMLTGRTDEQLLFFFYGHGSNGKSTFIQIIQALMGTYATQINSDVLMANRSVGGPNASLAKLPGKRLVVANELPEGGRFDDMLIKSMTGGDTLVARQVYGKHEIEFTAQFSLVIIGNHKPVIHDMSHGMWRRMCLIPFAAQFSAEQADPTLPARLLAELPGILNWALEGVAEWQEHGLKRSLPAAVVKANDDYREESDLLGEFLSGCILQPDAYTPATELYQAFQTFACEGNEWRMTQRVFNKKMAERGFTKLRRDSKAGFRGIALTADMPRVFESVKLTV</sequence>
<gene>
    <name evidence="5" type="ORF">FZI38_18215</name>
</gene>
<name>A0AAN5X0P5_CROSK</name>
<feature type="domain" description="SF3 helicase" evidence="4">
    <location>
        <begin position="591"/>
        <end position="752"/>
    </location>
</feature>
<dbReference type="Pfam" id="PF08706">
    <property type="entry name" value="D5_N"/>
    <property type="match status" value="1"/>
</dbReference>
<keyword evidence="3" id="KW-0067">ATP-binding</keyword>
<dbReference type="PANTHER" id="PTHR35372">
    <property type="entry name" value="ATP BINDING PROTEIN-RELATED"/>
    <property type="match status" value="1"/>
</dbReference>
<accession>A0AAN5X0P5</accession>
<dbReference type="SMART" id="SM00885">
    <property type="entry name" value="D5_N"/>
    <property type="match status" value="1"/>
</dbReference>
<dbReference type="Proteomes" id="UP000439917">
    <property type="component" value="Unassembled WGS sequence"/>
</dbReference>
<reference evidence="5 6" key="1">
    <citation type="submission" date="2019-09" db="EMBL/GenBank/DDBJ databases">
        <title>Prevalence, distribution, and phylogeny of type two toxin-antitoxin genes possessed by Cronobacter species where C. sakazakii homologs follow sequence type lineages.</title>
        <authorList>
            <person name="Finkelstein S."/>
            <person name="Negrete F."/>
            <person name="Jang H."/>
            <person name="Gopinath G.R."/>
            <person name="Tall B.D."/>
        </authorList>
    </citation>
    <scope>NUCLEOTIDE SEQUENCE [LARGE SCALE GENOMIC DNA]</scope>
    <source>
        <strain evidence="5 6">MOD1_Comp4</strain>
    </source>
</reference>
<dbReference type="InterPro" id="IPR027417">
    <property type="entry name" value="P-loop_NTPase"/>
</dbReference>
<dbReference type="AlphaFoldDB" id="A0AAN5X0P5"/>
<dbReference type="GO" id="GO:0006260">
    <property type="term" value="P:DNA replication"/>
    <property type="evidence" value="ECO:0007669"/>
    <property type="project" value="InterPro"/>
</dbReference>
<evidence type="ECO:0000256" key="1">
    <source>
        <dbReference type="ARBA" id="ARBA00022741"/>
    </source>
</evidence>
<evidence type="ECO:0000313" key="6">
    <source>
        <dbReference type="Proteomes" id="UP000439917"/>
    </source>
</evidence>
<comment type="caution">
    <text evidence="5">The sequence shown here is derived from an EMBL/GenBank/DDBJ whole genome shotgun (WGS) entry which is preliminary data.</text>
</comment>